<feature type="compositionally biased region" description="Polar residues" evidence="1">
    <location>
        <begin position="251"/>
        <end position="262"/>
    </location>
</feature>
<dbReference type="InterPro" id="IPR021754">
    <property type="entry name" value="DUF3320"/>
</dbReference>
<dbReference type="EMBL" id="JAGGKI010000014">
    <property type="protein sequence ID" value="MBP1895413.1"/>
    <property type="molecule type" value="Genomic_DNA"/>
</dbReference>
<dbReference type="InterPro" id="IPR049468">
    <property type="entry name" value="Restrct_endonuc-II-like_dom"/>
</dbReference>
<evidence type="ECO:0000256" key="1">
    <source>
        <dbReference type="SAM" id="MobiDB-lite"/>
    </source>
</evidence>
<dbReference type="InterPro" id="IPR041679">
    <property type="entry name" value="DNA2/NAM7-like_C"/>
</dbReference>
<dbReference type="InterPro" id="IPR011335">
    <property type="entry name" value="Restrct_endonuc-II-like"/>
</dbReference>
<evidence type="ECO:0008006" key="7">
    <source>
        <dbReference type="Google" id="ProtNLM"/>
    </source>
</evidence>
<dbReference type="Gene3D" id="3.40.50.300">
    <property type="entry name" value="P-loop containing nucleotide triphosphate hydrolases"/>
    <property type="match status" value="1"/>
</dbReference>
<evidence type="ECO:0000313" key="6">
    <source>
        <dbReference type="Proteomes" id="UP000706926"/>
    </source>
</evidence>
<proteinExistence type="predicted"/>
<evidence type="ECO:0000259" key="2">
    <source>
        <dbReference type="Pfam" id="PF11784"/>
    </source>
</evidence>
<feature type="domain" description="DUF3320" evidence="2">
    <location>
        <begin position="300"/>
        <end position="346"/>
    </location>
</feature>
<feature type="domain" description="DNA2/NAM7 helicase-like C-terminal" evidence="3">
    <location>
        <begin position="18"/>
        <end position="84"/>
    </location>
</feature>
<feature type="domain" description="Restriction endonuclease type II-like" evidence="4">
    <location>
        <begin position="135"/>
        <end position="228"/>
    </location>
</feature>
<keyword evidence="6" id="KW-1185">Reference proteome</keyword>
<dbReference type="SUPFAM" id="SSF52980">
    <property type="entry name" value="Restriction endonuclease-like"/>
    <property type="match status" value="1"/>
</dbReference>
<dbReference type="Pfam" id="PF11784">
    <property type="entry name" value="DUF3320"/>
    <property type="match status" value="1"/>
</dbReference>
<dbReference type="Pfam" id="PF18741">
    <property type="entry name" value="MTES_1575"/>
    <property type="match status" value="1"/>
</dbReference>
<dbReference type="Pfam" id="PF13087">
    <property type="entry name" value="AAA_12"/>
    <property type="match status" value="1"/>
</dbReference>
<dbReference type="Proteomes" id="UP000706926">
    <property type="component" value="Unassembled WGS sequence"/>
</dbReference>
<feature type="region of interest" description="Disordered" evidence="1">
    <location>
        <begin position="251"/>
        <end position="280"/>
    </location>
</feature>
<reference evidence="5 6" key="1">
    <citation type="submission" date="2021-03" db="EMBL/GenBank/DDBJ databases">
        <title>Genomic Encyclopedia of Type Strains, Phase IV (KMG-IV): sequencing the most valuable type-strain genomes for metagenomic binning, comparative biology and taxonomic classification.</title>
        <authorList>
            <person name="Goeker M."/>
        </authorList>
    </citation>
    <scope>NUCLEOTIDE SEQUENCE [LARGE SCALE GENOMIC DNA]</scope>
    <source>
        <strain evidence="5 6">DSM 15596</strain>
    </source>
</reference>
<sequence>MLEEVLKQEPEVEMLMMQMPEPLFIKNLENVQGDERDVILFSVGYGPDANGKVSLNFGPLNRQGGWRRLNVAVSRARYEMLVFSTLHAHHLNASRISSEGVLGLKAFLEYAEKGKRILPASEASSQALQVSHVHRSLAAELKKRGYQADLYVGASGYRIDLAVLDPESDHYALGILLDGPMYQNAESARDRNILREEVLKQLGWNLLRVWSPDWWDNREGVMDRVVEAVKRGREAKKLRVQAQAEAAVTHEQVTFDRSQNPPVSMDKDHHVQPAQPQKPKEMQPYHVCVLDAVSLGSDWFHSPESTELLLGQIRKVIQEEGPISRSLLTKRILQAWGITRLGARLDQRFTELLMKIQPAHTEVNGMTFFWPEGIKPSEYGIYRVATDDAQRRMAEDLPSEEVAVAVKSILSSQISLPYDELTKQVVKALGYARSGSALEKSIKSGIQRAIELGFAYEDENQRVVVK</sequence>
<dbReference type="Gene3D" id="3.40.960.10">
    <property type="entry name" value="VSR Endonuclease"/>
    <property type="match status" value="1"/>
</dbReference>
<accession>A0ABS4FGR7</accession>
<name>A0ABS4FGR7_9BACL</name>
<dbReference type="InterPro" id="IPR027417">
    <property type="entry name" value="P-loop_NTPase"/>
</dbReference>
<organism evidence="5 6">
    <name type="scientific">Paenibacillus lactis</name>
    <dbReference type="NCBI Taxonomy" id="228574"/>
    <lineage>
        <taxon>Bacteria</taxon>
        <taxon>Bacillati</taxon>
        <taxon>Bacillota</taxon>
        <taxon>Bacilli</taxon>
        <taxon>Bacillales</taxon>
        <taxon>Paenibacillaceae</taxon>
        <taxon>Paenibacillus</taxon>
    </lineage>
</organism>
<evidence type="ECO:0000313" key="5">
    <source>
        <dbReference type="EMBL" id="MBP1895413.1"/>
    </source>
</evidence>
<evidence type="ECO:0000259" key="4">
    <source>
        <dbReference type="Pfam" id="PF18741"/>
    </source>
</evidence>
<comment type="caution">
    <text evidence="5">The sequence shown here is derived from an EMBL/GenBank/DDBJ whole genome shotgun (WGS) entry which is preliminary data.</text>
</comment>
<protein>
    <recommendedName>
        <fullName evidence="7">DNA helicase</fullName>
    </recommendedName>
</protein>
<evidence type="ECO:0000259" key="3">
    <source>
        <dbReference type="Pfam" id="PF13087"/>
    </source>
</evidence>
<gene>
    <name evidence="5" type="ORF">J2Z18_004523</name>
</gene>